<evidence type="ECO:0000313" key="3">
    <source>
        <dbReference type="Proteomes" id="UP000033961"/>
    </source>
</evidence>
<feature type="transmembrane region" description="Helical" evidence="1">
    <location>
        <begin position="45"/>
        <end position="68"/>
    </location>
</feature>
<evidence type="ECO:0000313" key="2">
    <source>
        <dbReference type="EMBL" id="AVQ13193.1"/>
    </source>
</evidence>
<evidence type="ECO:0000256" key="1">
    <source>
        <dbReference type="SAM" id="Phobius"/>
    </source>
</evidence>
<keyword evidence="1" id="KW-0812">Transmembrane</keyword>
<protein>
    <submittedName>
        <fullName evidence="2">Uncharacterized protein</fullName>
    </submittedName>
</protein>
<proteinExistence type="predicted"/>
<feature type="transmembrane region" description="Helical" evidence="1">
    <location>
        <begin position="12"/>
        <end position="33"/>
    </location>
</feature>
<feature type="transmembrane region" description="Helical" evidence="1">
    <location>
        <begin position="80"/>
        <end position="100"/>
    </location>
</feature>
<keyword evidence="1" id="KW-1133">Transmembrane helix</keyword>
<keyword evidence="1" id="KW-0472">Membrane</keyword>
<gene>
    <name evidence="2" type="ORF">XB16_2890</name>
</gene>
<organism evidence="2 3">
    <name type="scientific">Leptospira santarosai</name>
    <dbReference type="NCBI Taxonomy" id="28183"/>
    <lineage>
        <taxon>Bacteria</taxon>
        <taxon>Pseudomonadati</taxon>
        <taxon>Spirochaetota</taxon>
        <taxon>Spirochaetia</taxon>
        <taxon>Leptospirales</taxon>
        <taxon>Leptospiraceae</taxon>
        <taxon>Leptospira</taxon>
    </lineage>
</organism>
<dbReference type="Proteomes" id="UP000033961">
    <property type="component" value="Chromosome I"/>
</dbReference>
<dbReference type="EMBL" id="CP027843">
    <property type="protein sequence ID" value="AVQ13193.1"/>
    <property type="molecule type" value="Genomic_DNA"/>
</dbReference>
<name>A0A2P1QWA5_9LEPT</name>
<accession>A0A2P1QWA5</accession>
<sequence length="131" mass="14563">METTRIMILRVHGTLLIAIGFMMSIVSTLGLYGTGPYSFLSSHNLGHVGLIQAYLLACLTGIVLWMGSHQEGNKKKWNRIGALFHFFILVVYVFHWNFFATLPNGVATRSVGVSFHILFLALEGWAGSFSK</sequence>
<dbReference type="AlphaFoldDB" id="A0A2P1QWA5"/>
<reference evidence="2 3" key="1">
    <citation type="journal article" date="2015" name="Genome Announc.">
        <title>Draft Genome Sequences of Leptospira santarosai Strains U160, U164, and U233, Isolated from Asymptomatic Cattle.</title>
        <authorList>
            <person name="Kremer F.S."/>
            <person name="Eslabao M.R."/>
            <person name="Provisor M."/>
            <person name="Woloski R.D."/>
            <person name="Ramires O.V."/>
            <person name="Moreno L.Z."/>
            <person name="Moreno A.M."/>
            <person name="Hamond C."/>
            <person name="Lilenbaum W."/>
            <person name="Dellagostin O.A."/>
        </authorList>
    </citation>
    <scope>NUCLEOTIDE SEQUENCE [LARGE SCALE GENOMIC DNA]</scope>
    <source>
        <strain evidence="2 3">U160</strain>
    </source>
</reference>
<feature type="transmembrane region" description="Helical" evidence="1">
    <location>
        <begin position="106"/>
        <end position="126"/>
    </location>
</feature>